<feature type="transmembrane region" description="Helical" evidence="3">
    <location>
        <begin position="30"/>
        <end position="52"/>
    </location>
</feature>
<reference evidence="4 5" key="1">
    <citation type="journal article" date="2015" name="Genome Biol. Evol.">
        <title>Comparative Genomics of a Bacterivorous Green Alga Reveals Evolutionary Causalities and Consequences of Phago-Mixotrophic Mode of Nutrition.</title>
        <authorList>
            <person name="Burns J.A."/>
            <person name="Paasch A."/>
            <person name="Narechania A."/>
            <person name="Kim E."/>
        </authorList>
    </citation>
    <scope>NUCLEOTIDE SEQUENCE [LARGE SCALE GENOMIC DNA]</scope>
    <source>
        <strain evidence="4 5">PLY_AMNH</strain>
    </source>
</reference>
<dbReference type="InterPro" id="IPR017441">
    <property type="entry name" value="Protein_kinase_ATP_BS"/>
</dbReference>
<dbReference type="AlphaFoldDB" id="A0AAE0BTY3"/>
<feature type="transmembrane region" description="Helical" evidence="3">
    <location>
        <begin position="315"/>
        <end position="335"/>
    </location>
</feature>
<feature type="transmembrane region" description="Helical" evidence="3">
    <location>
        <begin position="214"/>
        <end position="231"/>
    </location>
</feature>
<dbReference type="PROSITE" id="PS00107">
    <property type="entry name" value="PROTEIN_KINASE_ATP"/>
    <property type="match status" value="1"/>
</dbReference>
<proteinExistence type="predicted"/>
<dbReference type="SUPFAM" id="SSF56112">
    <property type="entry name" value="Protein kinase-like (PK-like)"/>
    <property type="match status" value="1"/>
</dbReference>
<dbReference type="EMBL" id="LGRX02033126">
    <property type="protein sequence ID" value="KAK3242741.1"/>
    <property type="molecule type" value="Genomic_DNA"/>
</dbReference>
<feature type="compositionally biased region" description="Basic and acidic residues" evidence="2">
    <location>
        <begin position="456"/>
        <end position="468"/>
    </location>
</feature>
<accession>A0AAE0BTY3</accession>
<evidence type="ECO:0000313" key="5">
    <source>
        <dbReference type="Proteomes" id="UP001190700"/>
    </source>
</evidence>
<keyword evidence="3" id="KW-1133">Transmembrane helix</keyword>
<protein>
    <recommendedName>
        <fullName evidence="6">Protein kinase domain-containing protein</fullName>
    </recommendedName>
</protein>
<gene>
    <name evidence="4" type="ORF">CYMTET_47590</name>
</gene>
<keyword evidence="3" id="KW-0472">Membrane</keyword>
<sequence length="475" mass="53238">MTHRESGSKLSCGVCFKIQTATINAGGWDIHIYAFSASALLVVAMVFMMYYMSTAYRRGYDQHQRTLQEFLANTEISSPHRNPLREVDSANDIDYIDPIYYGFTQAVSYTFVLQAFGYLFGRSIPYPAVTWGIMFNLANCSDNFVCIHLCRLRCRRSSGTPRSAKMSFLLSLGLTTLMTVFVVGRGFSINHSSNLWPNNCPYCGPRTPMPIVKWPLAGFSLVYFFLAMFVTSSRSKTLTWRAWLRNWWAPQTEREFWRGSFAMFLSLSYGCAAIGELRASPAAPGPPLLLSYGCAAIGVFLVDGVVWSYDIGYCFLDLGVLGYCLMYAPLLLYTFRADSKFMRKYHLRQALDTHGRHGASNSGGMYEAVLPEDWADSDSQEASAAVLKRLNDILKLLESSQMRFIKWDELDIGSRLGGGSFGEVFVAQWQGAQVAVKCLVDNGNGLAEVYDFLREKSSQSSQQRDRATRGPAPPE</sequence>
<feature type="transmembrane region" description="Helical" evidence="3">
    <location>
        <begin position="99"/>
        <end position="120"/>
    </location>
</feature>
<dbReference type="InterPro" id="IPR011009">
    <property type="entry name" value="Kinase-like_dom_sf"/>
</dbReference>
<comment type="caution">
    <text evidence="4">The sequence shown here is derived from an EMBL/GenBank/DDBJ whole genome shotgun (WGS) entry which is preliminary data.</text>
</comment>
<feature type="transmembrane region" description="Helical" evidence="3">
    <location>
        <begin position="288"/>
        <end position="309"/>
    </location>
</feature>
<keyword evidence="5" id="KW-1185">Reference proteome</keyword>
<keyword evidence="1" id="KW-0547">Nucleotide-binding</keyword>
<dbReference type="Proteomes" id="UP001190700">
    <property type="component" value="Unassembled WGS sequence"/>
</dbReference>
<evidence type="ECO:0000256" key="3">
    <source>
        <dbReference type="SAM" id="Phobius"/>
    </source>
</evidence>
<organism evidence="4 5">
    <name type="scientific">Cymbomonas tetramitiformis</name>
    <dbReference type="NCBI Taxonomy" id="36881"/>
    <lineage>
        <taxon>Eukaryota</taxon>
        <taxon>Viridiplantae</taxon>
        <taxon>Chlorophyta</taxon>
        <taxon>Pyramimonadophyceae</taxon>
        <taxon>Pyramimonadales</taxon>
        <taxon>Pyramimonadaceae</taxon>
        <taxon>Cymbomonas</taxon>
    </lineage>
</organism>
<keyword evidence="1" id="KW-0067">ATP-binding</keyword>
<feature type="region of interest" description="Disordered" evidence="2">
    <location>
        <begin position="456"/>
        <end position="475"/>
    </location>
</feature>
<keyword evidence="3" id="KW-0812">Transmembrane</keyword>
<dbReference type="Gene3D" id="3.30.200.20">
    <property type="entry name" value="Phosphorylase Kinase, domain 1"/>
    <property type="match status" value="1"/>
</dbReference>
<evidence type="ECO:0008006" key="6">
    <source>
        <dbReference type="Google" id="ProtNLM"/>
    </source>
</evidence>
<evidence type="ECO:0000313" key="4">
    <source>
        <dbReference type="EMBL" id="KAK3242741.1"/>
    </source>
</evidence>
<evidence type="ECO:0000256" key="2">
    <source>
        <dbReference type="SAM" id="MobiDB-lite"/>
    </source>
</evidence>
<dbReference type="GO" id="GO:0005524">
    <property type="term" value="F:ATP binding"/>
    <property type="evidence" value="ECO:0007669"/>
    <property type="project" value="UniProtKB-UniRule"/>
</dbReference>
<feature type="transmembrane region" description="Helical" evidence="3">
    <location>
        <begin position="168"/>
        <end position="187"/>
    </location>
</feature>
<feature type="binding site" evidence="1">
    <location>
        <position position="437"/>
    </location>
    <ligand>
        <name>ATP</name>
        <dbReference type="ChEBI" id="CHEBI:30616"/>
    </ligand>
</feature>
<evidence type="ECO:0000256" key="1">
    <source>
        <dbReference type="PROSITE-ProRule" id="PRU10141"/>
    </source>
</evidence>
<name>A0AAE0BTY3_9CHLO</name>
<feature type="transmembrane region" description="Helical" evidence="3">
    <location>
        <begin position="126"/>
        <end position="147"/>
    </location>
</feature>